<gene>
    <name evidence="1" type="ORF">GCM10010096_24760</name>
</gene>
<organism evidence="1 2">
    <name type="scientific">Alcaligenes pakistanensis</name>
    <dbReference type="NCBI Taxonomy" id="1482717"/>
    <lineage>
        <taxon>Bacteria</taxon>
        <taxon>Pseudomonadati</taxon>
        <taxon>Pseudomonadota</taxon>
        <taxon>Betaproteobacteria</taxon>
        <taxon>Burkholderiales</taxon>
        <taxon>Alcaligenaceae</taxon>
        <taxon>Alcaligenes</taxon>
    </lineage>
</organism>
<proteinExistence type="predicted"/>
<reference evidence="2" key="1">
    <citation type="journal article" date="2019" name="Int. J. Syst. Evol. Microbiol.">
        <title>The Global Catalogue of Microorganisms (GCM) 10K type strain sequencing project: providing services to taxonomists for standard genome sequencing and annotation.</title>
        <authorList>
            <consortium name="The Broad Institute Genomics Platform"/>
            <consortium name="The Broad Institute Genome Sequencing Center for Infectious Disease"/>
            <person name="Wu L."/>
            <person name="Ma J."/>
        </authorList>
    </citation>
    <scope>NUCLEOTIDE SEQUENCE [LARGE SCALE GENOMIC DNA]</scope>
    <source>
        <strain evidence="2">KCTC 42083</strain>
    </source>
</reference>
<accession>A0A8H9M640</accession>
<dbReference type="AlphaFoldDB" id="A0A8H9M640"/>
<keyword evidence="2" id="KW-1185">Reference proteome</keyword>
<comment type="caution">
    <text evidence="1">The sequence shown here is derived from an EMBL/GenBank/DDBJ whole genome shotgun (WGS) entry which is preliminary data.</text>
</comment>
<sequence>MGLTLKQVGEKESKAGSLVRWFAGSLVRWFAGSLHRICRPQPDATVFIPLIS</sequence>
<protein>
    <submittedName>
        <fullName evidence="1">Uncharacterized protein</fullName>
    </submittedName>
</protein>
<dbReference type="EMBL" id="BMZN01000003">
    <property type="protein sequence ID" value="GHC51703.1"/>
    <property type="molecule type" value="Genomic_DNA"/>
</dbReference>
<evidence type="ECO:0000313" key="2">
    <source>
        <dbReference type="Proteomes" id="UP000608923"/>
    </source>
</evidence>
<dbReference type="Proteomes" id="UP000608923">
    <property type="component" value="Unassembled WGS sequence"/>
</dbReference>
<evidence type="ECO:0000313" key="1">
    <source>
        <dbReference type="EMBL" id="GHC51703.1"/>
    </source>
</evidence>
<name>A0A8H9M640_9BURK</name>